<evidence type="ECO:0000313" key="2">
    <source>
        <dbReference type="Proteomes" id="UP000252519"/>
    </source>
</evidence>
<gene>
    <name evidence="1" type="ORF">ANCCAN_05952</name>
</gene>
<name>A0A368GUG9_ANCCA</name>
<dbReference type="OrthoDB" id="5821688at2759"/>
<dbReference type="InterPro" id="IPR029033">
    <property type="entry name" value="His_PPase_superfam"/>
</dbReference>
<comment type="caution">
    <text evidence="1">The sequence shown here is derived from an EMBL/GenBank/DDBJ whole genome shotgun (WGS) entry which is preliminary data.</text>
</comment>
<organism evidence="1 2">
    <name type="scientific">Ancylostoma caninum</name>
    <name type="common">Dog hookworm</name>
    <dbReference type="NCBI Taxonomy" id="29170"/>
    <lineage>
        <taxon>Eukaryota</taxon>
        <taxon>Metazoa</taxon>
        <taxon>Ecdysozoa</taxon>
        <taxon>Nematoda</taxon>
        <taxon>Chromadorea</taxon>
        <taxon>Rhabditida</taxon>
        <taxon>Rhabditina</taxon>
        <taxon>Rhabditomorpha</taxon>
        <taxon>Strongyloidea</taxon>
        <taxon>Ancylostomatidae</taxon>
        <taxon>Ancylostomatinae</taxon>
        <taxon>Ancylostoma</taxon>
    </lineage>
</organism>
<sequence>MNAQLSVEKFPPVTILRQTYRRTASENAEDRFERQWLSTAHDTTLAAMLSTLGIYPAEFPRYATAVLLELHDRNGQLVIEVYHKNMTDVDSVYRYLIPGCPDPCTLDALRSTVEK</sequence>
<dbReference type="STRING" id="29170.A0A368GUG9"/>
<dbReference type="GO" id="GO:0016791">
    <property type="term" value="F:phosphatase activity"/>
    <property type="evidence" value="ECO:0007669"/>
    <property type="project" value="UniProtKB-ARBA"/>
</dbReference>
<dbReference type="EMBL" id="JOJR01000053">
    <property type="protein sequence ID" value="RCN48013.1"/>
    <property type="molecule type" value="Genomic_DNA"/>
</dbReference>
<proteinExistence type="predicted"/>
<dbReference type="Proteomes" id="UP000252519">
    <property type="component" value="Unassembled WGS sequence"/>
</dbReference>
<dbReference type="SUPFAM" id="SSF53254">
    <property type="entry name" value="Phosphoglycerate mutase-like"/>
    <property type="match status" value="1"/>
</dbReference>
<dbReference type="AlphaFoldDB" id="A0A368GUG9"/>
<evidence type="ECO:0000313" key="1">
    <source>
        <dbReference type="EMBL" id="RCN48013.1"/>
    </source>
</evidence>
<keyword evidence="2" id="KW-1185">Reference proteome</keyword>
<evidence type="ECO:0008006" key="3">
    <source>
        <dbReference type="Google" id="ProtNLM"/>
    </source>
</evidence>
<reference evidence="1 2" key="1">
    <citation type="submission" date="2014-10" db="EMBL/GenBank/DDBJ databases">
        <title>Draft genome of the hookworm Ancylostoma caninum.</title>
        <authorList>
            <person name="Mitreva M."/>
        </authorList>
    </citation>
    <scope>NUCLEOTIDE SEQUENCE [LARGE SCALE GENOMIC DNA]</scope>
    <source>
        <strain evidence="1 2">Baltimore</strain>
    </source>
</reference>
<protein>
    <recommendedName>
        <fullName evidence="3">Histidine acid phosphatase</fullName>
    </recommendedName>
</protein>
<accession>A0A368GUG9</accession>
<dbReference type="Gene3D" id="3.40.50.1240">
    <property type="entry name" value="Phosphoglycerate mutase-like"/>
    <property type="match status" value="1"/>
</dbReference>